<dbReference type="OrthoDB" id="3251205at2759"/>
<gene>
    <name evidence="2" type="ORF">SERLADRAFT_411484</name>
</gene>
<dbReference type="EMBL" id="GL945443">
    <property type="protein sequence ID" value="EGO19401.1"/>
    <property type="molecule type" value="Genomic_DNA"/>
</dbReference>
<protein>
    <submittedName>
        <fullName evidence="2">Uncharacterized protein</fullName>
    </submittedName>
</protein>
<dbReference type="KEGG" id="sla:SERLADRAFT_411484"/>
<dbReference type="HOGENOM" id="CLU_1705325_0_0_1"/>
<dbReference type="GeneID" id="18812946"/>
<dbReference type="InterPro" id="IPR040521">
    <property type="entry name" value="KDZ"/>
</dbReference>
<accession>F8PAW0</accession>
<dbReference type="AlphaFoldDB" id="F8PAW0"/>
<dbReference type="RefSeq" id="XP_007323534.1">
    <property type="nucleotide sequence ID" value="XM_007323472.1"/>
</dbReference>
<dbReference type="Pfam" id="PF18758">
    <property type="entry name" value="KDZ"/>
    <property type="match status" value="1"/>
</dbReference>
<organism evidence="3">
    <name type="scientific">Serpula lacrymans var. lacrymans (strain S7.9)</name>
    <name type="common">Dry rot fungus</name>
    <dbReference type="NCBI Taxonomy" id="578457"/>
    <lineage>
        <taxon>Eukaryota</taxon>
        <taxon>Fungi</taxon>
        <taxon>Dikarya</taxon>
        <taxon>Basidiomycota</taxon>
        <taxon>Agaricomycotina</taxon>
        <taxon>Agaricomycetes</taxon>
        <taxon>Agaricomycetidae</taxon>
        <taxon>Boletales</taxon>
        <taxon>Coniophorineae</taxon>
        <taxon>Serpulaceae</taxon>
        <taxon>Serpula</taxon>
    </lineage>
</organism>
<name>F8PAW0_SERL9</name>
<dbReference type="Proteomes" id="UP000008064">
    <property type="component" value="Unassembled WGS sequence"/>
</dbReference>
<evidence type="ECO:0000313" key="3">
    <source>
        <dbReference type="Proteomes" id="UP000008064"/>
    </source>
</evidence>
<proteinExistence type="predicted"/>
<sequence>MEITMNGNNSAKFVDPAFCRGCERPEPRDGKSTVWISEEYVNQFKNEVQSLQQQPQADNADPDDPWIDDHEAADPTQDQNALLHSLGPMVKKLGVDGVVPTFHGYAHNQLCQVQYHSKYKVGPGKEDFETCKQILSGSNTLAPEIRNSTEFHWH</sequence>
<reference evidence="3" key="1">
    <citation type="journal article" date="2011" name="Science">
        <title>The plant cell wall-decomposing machinery underlies the functional diversity of forest fungi.</title>
        <authorList>
            <person name="Eastwood D.C."/>
            <person name="Floudas D."/>
            <person name="Binder M."/>
            <person name="Majcherczyk A."/>
            <person name="Schneider P."/>
            <person name="Aerts A."/>
            <person name="Asiegbu F.O."/>
            <person name="Baker S.E."/>
            <person name="Barry K."/>
            <person name="Bendiksby M."/>
            <person name="Blumentritt M."/>
            <person name="Coutinho P.M."/>
            <person name="Cullen D."/>
            <person name="de Vries R.P."/>
            <person name="Gathman A."/>
            <person name="Goodell B."/>
            <person name="Henrissat B."/>
            <person name="Ihrmark K."/>
            <person name="Kauserud H."/>
            <person name="Kohler A."/>
            <person name="LaButti K."/>
            <person name="Lapidus A."/>
            <person name="Lavin J.L."/>
            <person name="Lee Y.-H."/>
            <person name="Lindquist E."/>
            <person name="Lilly W."/>
            <person name="Lucas S."/>
            <person name="Morin E."/>
            <person name="Murat C."/>
            <person name="Oguiza J.A."/>
            <person name="Park J."/>
            <person name="Pisabarro A.G."/>
            <person name="Riley R."/>
            <person name="Rosling A."/>
            <person name="Salamov A."/>
            <person name="Schmidt O."/>
            <person name="Schmutz J."/>
            <person name="Skrede I."/>
            <person name="Stenlid J."/>
            <person name="Wiebenga A."/>
            <person name="Xie X."/>
            <person name="Kuees U."/>
            <person name="Hibbett D.S."/>
            <person name="Hoffmeister D."/>
            <person name="Hoegberg N."/>
            <person name="Martin F."/>
            <person name="Grigoriev I.V."/>
            <person name="Watkinson S.C."/>
        </authorList>
    </citation>
    <scope>NUCLEOTIDE SEQUENCE [LARGE SCALE GENOMIC DNA]</scope>
    <source>
        <strain evidence="3">S7.9</strain>
    </source>
</reference>
<evidence type="ECO:0000256" key="1">
    <source>
        <dbReference type="SAM" id="MobiDB-lite"/>
    </source>
</evidence>
<feature type="region of interest" description="Disordered" evidence="1">
    <location>
        <begin position="46"/>
        <end position="76"/>
    </location>
</feature>
<evidence type="ECO:0000313" key="2">
    <source>
        <dbReference type="EMBL" id="EGO19401.1"/>
    </source>
</evidence>